<protein>
    <submittedName>
        <fullName evidence="1">Uncharacterized protein</fullName>
    </submittedName>
</protein>
<proteinExistence type="predicted"/>
<reference evidence="1" key="1">
    <citation type="submission" date="2014-11" db="EMBL/GenBank/DDBJ databases">
        <authorList>
            <person name="Amaro Gonzalez C."/>
        </authorList>
    </citation>
    <scope>NUCLEOTIDE SEQUENCE</scope>
</reference>
<sequence>MAVFLNAERDADKEVSEYGQQSPDEVLRIRRGLVGRDLKTAVNFGILYACHLCKIYIQPLALDNEHVFS</sequence>
<evidence type="ECO:0000313" key="1">
    <source>
        <dbReference type="EMBL" id="JAH86330.1"/>
    </source>
</evidence>
<dbReference type="EMBL" id="GBXM01022247">
    <property type="protein sequence ID" value="JAH86330.1"/>
    <property type="molecule type" value="Transcribed_RNA"/>
</dbReference>
<reference evidence="1" key="2">
    <citation type="journal article" date="2015" name="Fish Shellfish Immunol.">
        <title>Early steps in the European eel (Anguilla anguilla)-Vibrio vulnificus interaction in the gills: Role of the RtxA13 toxin.</title>
        <authorList>
            <person name="Callol A."/>
            <person name="Pajuelo D."/>
            <person name="Ebbesson L."/>
            <person name="Teles M."/>
            <person name="MacKenzie S."/>
            <person name="Amaro C."/>
        </authorList>
    </citation>
    <scope>NUCLEOTIDE SEQUENCE</scope>
</reference>
<accession>A0A0E9W9V0</accession>
<dbReference type="AlphaFoldDB" id="A0A0E9W9V0"/>
<organism evidence="1">
    <name type="scientific">Anguilla anguilla</name>
    <name type="common">European freshwater eel</name>
    <name type="synonym">Muraena anguilla</name>
    <dbReference type="NCBI Taxonomy" id="7936"/>
    <lineage>
        <taxon>Eukaryota</taxon>
        <taxon>Metazoa</taxon>
        <taxon>Chordata</taxon>
        <taxon>Craniata</taxon>
        <taxon>Vertebrata</taxon>
        <taxon>Euteleostomi</taxon>
        <taxon>Actinopterygii</taxon>
        <taxon>Neopterygii</taxon>
        <taxon>Teleostei</taxon>
        <taxon>Anguilliformes</taxon>
        <taxon>Anguillidae</taxon>
        <taxon>Anguilla</taxon>
    </lineage>
</organism>
<name>A0A0E9W9V0_ANGAN</name>